<organism evidence="1 2">
    <name type="scientific">Datura stramonium</name>
    <name type="common">Jimsonweed</name>
    <name type="synonym">Common thornapple</name>
    <dbReference type="NCBI Taxonomy" id="4076"/>
    <lineage>
        <taxon>Eukaryota</taxon>
        <taxon>Viridiplantae</taxon>
        <taxon>Streptophyta</taxon>
        <taxon>Embryophyta</taxon>
        <taxon>Tracheophyta</taxon>
        <taxon>Spermatophyta</taxon>
        <taxon>Magnoliopsida</taxon>
        <taxon>eudicotyledons</taxon>
        <taxon>Gunneridae</taxon>
        <taxon>Pentapetalae</taxon>
        <taxon>asterids</taxon>
        <taxon>lamiids</taxon>
        <taxon>Solanales</taxon>
        <taxon>Solanaceae</taxon>
        <taxon>Solanoideae</taxon>
        <taxon>Datureae</taxon>
        <taxon>Datura</taxon>
    </lineage>
</organism>
<comment type="caution">
    <text evidence="1">The sequence shown here is derived from an EMBL/GenBank/DDBJ whole genome shotgun (WGS) entry which is preliminary data.</text>
</comment>
<protein>
    <submittedName>
        <fullName evidence="1">Uncharacterized protein</fullName>
    </submittedName>
</protein>
<name>A0ABS8WW78_DATST</name>
<keyword evidence="2" id="KW-1185">Reference proteome</keyword>
<evidence type="ECO:0000313" key="1">
    <source>
        <dbReference type="EMBL" id="MCE3215468.1"/>
    </source>
</evidence>
<sequence length="178" mass="20130">MTVYKLPPVVCRFRSPLYLESFTSLDRSALELCFTKCDQRFTGCNTGCLHVKQGGEEQGRHCAGLAKRRCTITRRDLNTGRKHKVEKMRGNRRLTGVTLVTLHESPDGHQFKQVHLGVEGESVTQPAEHQYQTVNHRARLSIFKHTGRVDAMPCLPFVLVRGQEMPITPKAINSIYLG</sequence>
<evidence type="ECO:0000313" key="2">
    <source>
        <dbReference type="Proteomes" id="UP000823775"/>
    </source>
</evidence>
<reference evidence="1 2" key="1">
    <citation type="journal article" date="2021" name="BMC Genomics">
        <title>Datura genome reveals duplications of psychoactive alkaloid biosynthetic genes and high mutation rate following tissue culture.</title>
        <authorList>
            <person name="Rajewski A."/>
            <person name="Carter-House D."/>
            <person name="Stajich J."/>
            <person name="Litt A."/>
        </authorList>
    </citation>
    <scope>NUCLEOTIDE SEQUENCE [LARGE SCALE GENOMIC DNA]</scope>
    <source>
        <strain evidence="1">AR-01</strain>
    </source>
</reference>
<gene>
    <name evidence="1" type="ORF">HAX54_002520</name>
</gene>
<dbReference type="Proteomes" id="UP000823775">
    <property type="component" value="Unassembled WGS sequence"/>
</dbReference>
<proteinExistence type="predicted"/>
<dbReference type="EMBL" id="JACEIK010011113">
    <property type="protein sequence ID" value="MCE3215468.1"/>
    <property type="molecule type" value="Genomic_DNA"/>
</dbReference>
<accession>A0ABS8WW78</accession>